<feature type="non-terminal residue" evidence="2">
    <location>
        <position position="147"/>
    </location>
</feature>
<reference evidence="2" key="1">
    <citation type="journal article" date="2020" name="Stud. Mycol.">
        <title>101 Dothideomycetes genomes: a test case for predicting lifestyles and emergence of pathogens.</title>
        <authorList>
            <person name="Haridas S."/>
            <person name="Albert R."/>
            <person name="Binder M."/>
            <person name="Bloem J."/>
            <person name="Labutti K."/>
            <person name="Salamov A."/>
            <person name="Andreopoulos B."/>
            <person name="Baker S."/>
            <person name="Barry K."/>
            <person name="Bills G."/>
            <person name="Bluhm B."/>
            <person name="Cannon C."/>
            <person name="Castanera R."/>
            <person name="Culley D."/>
            <person name="Daum C."/>
            <person name="Ezra D."/>
            <person name="Gonzalez J."/>
            <person name="Henrissat B."/>
            <person name="Kuo A."/>
            <person name="Liang C."/>
            <person name="Lipzen A."/>
            <person name="Lutzoni F."/>
            <person name="Magnuson J."/>
            <person name="Mondo S."/>
            <person name="Nolan M."/>
            <person name="Ohm R."/>
            <person name="Pangilinan J."/>
            <person name="Park H.-J."/>
            <person name="Ramirez L."/>
            <person name="Alfaro M."/>
            <person name="Sun H."/>
            <person name="Tritt A."/>
            <person name="Yoshinaga Y."/>
            <person name="Zwiers L.-H."/>
            <person name="Turgeon B."/>
            <person name="Goodwin S."/>
            <person name="Spatafora J."/>
            <person name="Crous P."/>
            <person name="Grigoriev I."/>
        </authorList>
    </citation>
    <scope>NUCLEOTIDE SEQUENCE</scope>
    <source>
        <strain evidence="2">CBS 480.64</strain>
    </source>
</reference>
<dbReference type="EMBL" id="MU005992">
    <property type="protein sequence ID" value="KAF2859474.1"/>
    <property type="molecule type" value="Genomic_DNA"/>
</dbReference>
<dbReference type="Proteomes" id="UP000799421">
    <property type="component" value="Unassembled WGS sequence"/>
</dbReference>
<feature type="signal peptide" evidence="1">
    <location>
        <begin position="1"/>
        <end position="22"/>
    </location>
</feature>
<proteinExistence type="predicted"/>
<keyword evidence="3" id="KW-1185">Reference proteome</keyword>
<organism evidence="2 3">
    <name type="scientific">Piedraia hortae CBS 480.64</name>
    <dbReference type="NCBI Taxonomy" id="1314780"/>
    <lineage>
        <taxon>Eukaryota</taxon>
        <taxon>Fungi</taxon>
        <taxon>Dikarya</taxon>
        <taxon>Ascomycota</taxon>
        <taxon>Pezizomycotina</taxon>
        <taxon>Dothideomycetes</taxon>
        <taxon>Dothideomycetidae</taxon>
        <taxon>Capnodiales</taxon>
        <taxon>Piedraiaceae</taxon>
        <taxon>Piedraia</taxon>
    </lineage>
</organism>
<protein>
    <submittedName>
        <fullName evidence="2">Uncharacterized protein</fullName>
    </submittedName>
</protein>
<sequence>MNFFNTFITPLALLATAAPGLCKGVIGKKGLVKIFAEDYKGGYVCLDKLQLAILELVAMPYFTGHIGEICVNKAEFTKLASVLNEADDANVWGVDEQRGPLAKYTNPLLIDDVYIPAPEETQEEPMLDHLNYSRAHLALLLRRSLQP</sequence>
<evidence type="ECO:0000313" key="3">
    <source>
        <dbReference type="Proteomes" id="UP000799421"/>
    </source>
</evidence>
<accession>A0A6A7BW84</accession>
<keyword evidence="1" id="KW-0732">Signal</keyword>
<evidence type="ECO:0000256" key="1">
    <source>
        <dbReference type="SAM" id="SignalP"/>
    </source>
</evidence>
<feature type="chain" id="PRO_5025444396" evidence="1">
    <location>
        <begin position="23"/>
        <end position="147"/>
    </location>
</feature>
<name>A0A6A7BW84_9PEZI</name>
<gene>
    <name evidence="2" type="ORF">K470DRAFT_258813</name>
</gene>
<dbReference type="AlphaFoldDB" id="A0A6A7BW84"/>
<evidence type="ECO:0000313" key="2">
    <source>
        <dbReference type="EMBL" id="KAF2859474.1"/>
    </source>
</evidence>